<reference evidence="2 3" key="1">
    <citation type="submission" date="2018-12" db="EMBL/GenBank/DDBJ databases">
        <authorList>
            <person name="Criscuolo A."/>
        </authorList>
    </citation>
    <scope>NUCLEOTIDE SEQUENCE [LARGE SCALE GENOMIC DNA]</scope>
    <source>
        <strain evidence="2">ACIP1116241</strain>
    </source>
</reference>
<dbReference type="OrthoDB" id="8482272at2"/>
<name>A0A3S4ERL6_9RHOB</name>
<evidence type="ECO:0000313" key="3">
    <source>
        <dbReference type="Proteomes" id="UP000270743"/>
    </source>
</evidence>
<gene>
    <name evidence="2" type="ORF">PARHAE_01674</name>
</gene>
<evidence type="ECO:0000313" key="2">
    <source>
        <dbReference type="EMBL" id="VDS08490.1"/>
    </source>
</evidence>
<dbReference type="AlphaFoldDB" id="A0A3S4ERL6"/>
<dbReference type="EMBL" id="UZWE01000028">
    <property type="protein sequence ID" value="VDS08490.1"/>
    <property type="molecule type" value="Genomic_DNA"/>
</dbReference>
<evidence type="ECO:0000256" key="1">
    <source>
        <dbReference type="SAM" id="Phobius"/>
    </source>
</evidence>
<feature type="transmembrane region" description="Helical" evidence="1">
    <location>
        <begin position="63"/>
        <end position="81"/>
    </location>
</feature>
<feature type="transmembrane region" description="Helical" evidence="1">
    <location>
        <begin position="6"/>
        <end position="26"/>
    </location>
</feature>
<keyword evidence="1" id="KW-0472">Membrane</keyword>
<proteinExistence type="predicted"/>
<keyword evidence="1" id="KW-0812">Transmembrane</keyword>
<keyword evidence="1" id="KW-1133">Transmembrane helix</keyword>
<protein>
    <submittedName>
        <fullName evidence="2">Uncharacterized protein</fullName>
    </submittedName>
</protein>
<keyword evidence="3" id="KW-1185">Reference proteome</keyword>
<organism evidence="2 3">
    <name type="scientific">Paracoccus haematequi</name>
    <dbReference type="NCBI Taxonomy" id="2491866"/>
    <lineage>
        <taxon>Bacteria</taxon>
        <taxon>Pseudomonadati</taxon>
        <taxon>Pseudomonadota</taxon>
        <taxon>Alphaproteobacteria</taxon>
        <taxon>Rhodobacterales</taxon>
        <taxon>Paracoccaceae</taxon>
        <taxon>Paracoccus</taxon>
    </lineage>
</organism>
<dbReference type="Proteomes" id="UP000270743">
    <property type="component" value="Unassembled WGS sequence"/>
</dbReference>
<feature type="transmembrane region" description="Helical" evidence="1">
    <location>
        <begin position="87"/>
        <end position="109"/>
    </location>
</feature>
<accession>A0A3S4ERL6</accession>
<sequence length="117" mass="13413">MKRLWFVMQIVSVAYALAVISGGLAARTLGSFNSSRIGCYWTDAMFVFVECGPDAWLGTIRGFWYNLWLIALFGTGLPFNLDRLQYFLLPFLSTLLALLGVVTILWRVFRFFHSLFK</sequence>